<reference evidence="2 3" key="1">
    <citation type="submission" date="2019-12" db="EMBL/GenBank/DDBJ databases">
        <title>Novel species isolated from a subtropical stream in China.</title>
        <authorList>
            <person name="Lu H."/>
        </authorList>
    </citation>
    <scope>NUCLEOTIDE SEQUENCE [LARGE SCALE GENOMIC DNA]</scope>
    <source>
        <strain evidence="2 3">FT135W</strain>
    </source>
</reference>
<feature type="compositionally biased region" description="Basic and acidic residues" evidence="1">
    <location>
        <begin position="36"/>
        <end position="47"/>
    </location>
</feature>
<evidence type="ECO:0000313" key="3">
    <source>
        <dbReference type="Proteomes" id="UP000479335"/>
    </source>
</evidence>
<feature type="compositionally biased region" description="Polar residues" evidence="1">
    <location>
        <begin position="1"/>
        <end position="10"/>
    </location>
</feature>
<accession>A0A6L8K9E0</accession>
<feature type="region of interest" description="Disordered" evidence="1">
    <location>
        <begin position="1"/>
        <end position="61"/>
    </location>
</feature>
<protein>
    <submittedName>
        <fullName evidence="2">Uncharacterized protein</fullName>
    </submittedName>
</protein>
<evidence type="ECO:0000313" key="2">
    <source>
        <dbReference type="EMBL" id="MYM23237.1"/>
    </source>
</evidence>
<keyword evidence="3" id="KW-1185">Reference proteome</keyword>
<gene>
    <name evidence="2" type="ORF">GTP46_11325</name>
</gene>
<proteinExistence type="predicted"/>
<dbReference type="AlphaFoldDB" id="A0A6L8K9E0"/>
<dbReference type="Proteomes" id="UP000479335">
    <property type="component" value="Unassembled WGS sequence"/>
</dbReference>
<dbReference type="RefSeq" id="WP_161006730.1">
    <property type="nucleotide sequence ID" value="NZ_WWCN01000006.1"/>
</dbReference>
<dbReference type="EMBL" id="WWCN01000006">
    <property type="protein sequence ID" value="MYM23237.1"/>
    <property type="molecule type" value="Genomic_DNA"/>
</dbReference>
<evidence type="ECO:0000256" key="1">
    <source>
        <dbReference type="SAM" id="MobiDB-lite"/>
    </source>
</evidence>
<sequence>MTSAIGSSTKAAYVPPVQTGAQPAKVGGTDSDGDNDGSKVGEIEKPKATSGPVGTIINTTA</sequence>
<comment type="caution">
    <text evidence="2">The sequence shown here is derived from an EMBL/GenBank/DDBJ whole genome shotgun (WGS) entry which is preliminary data.</text>
</comment>
<name>A0A6L8K9E0_9BURK</name>
<organism evidence="2 3">
    <name type="scientific">Duganella flavida</name>
    <dbReference type="NCBI Taxonomy" id="2692175"/>
    <lineage>
        <taxon>Bacteria</taxon>
        <taxon>Pseudomonadati</taxon>
        <taxon>Pseudomonadota</taxon>
        <taxon>Betaproteobacteria</taxon>
        <taxon>Burkholderiales</taxon>
        <taxon>Oxalobacteraceae</taxon>
        <taxon>Telluria group</taxon>
        <taxon>Duganella</taxon>
    </lineage>
</organism>